<keyword evidence="3" id="KW-1185">Reference proteome</keyword>
<evidence type="ECO:0000256" key="1">
    <source>
        <dbReference type="ARBA" id="ARBA00022679"/>
    </source>
</evidence>
<organism evidence="2 3">
    <name type="scientific">Sulfuriferula plumbiphila</name>
    <dbReference type="NCBI Taxonomy" id="171865"/>
    <lineage>
        <taxon>Bacteria</taxon>
        <taxon>Pseudomonadati</taxon>
        <taxon>Pseudomonadota</taxon>
        <taxon>Betaproteobacteria</taxon>
        <taxon>Nitrosomonadales</taxon>
        <taxon>Sulfuricellaceae</taxon>
        <taxon>Sulfuriferula</taxon>
    </lineage>
</organism>
<dbReference type="SUPFAM" id="SSF53335">
    <property type="entry name" value="S-adenosyl-L-methionine-dependent methyltransferases"/>
    <property type="match status" value="1"/>
</dbReference>
<accession>A0A512LA09</accession>
<name>A0A512LA09_9PROT</name>
<dbReference type="Pfam" id="PF13489">
    <property type="entry name" value="Methyltransf_23"/>
    <property type="match status" value="1"/>
</dbReference>
<dbReference type="Proteomes" id="UP000321337">
    <property type="component" value="Unassembled WGS sequence"/>
</dbReference>
<dbReference type="PANTHER" id="PTHR43861">
    <property type="entry name" value="TRANS-ACONITATE 2-METHYLTRANSFERASE-RELATED"/>
    <property type="match status" value="1"/>
</dbReference>
<reference evidence="2 3" key="1">
    <citation type="submission" date="2019-07" db="EMBL/GenBank/DDBJ databases">
        <title>Whole genome shotgun sequence of Thiobacillus plumbophilus NBRC 107929.</title>
        <authorList>
            <person name="Hosoyama A."/>
            <person name="Uohara A."/>
            <person name="Ohji S."/>
            <person name="Ichikawa N."/>
        </authorList>
    </citation>
    <scope>NUCLEOTIDE SEQUENCE [LARGE SCALE GENOMIC DNA]</scope>
    <source>
        <strain evidence="2 3">NBRC 107929</strain>
    </source>
</reference>
<evidence type="ECO:0008006" key="4">
    <source>
        <dbReference type="Google" id="ProtNLM"/>
    </source>
</evidence>
<keyword evidence="1" id="KW-0808">Transferase</keyword>
<dbReference type="PANTHER" id="PTHR43861:SF3">
    <property type="entry name" value="PUTATIVE (AFU_ORTHOLOGUE AFUA_2G14390)-RELATED"/>
    <property type="match status" value="1"/>
</dbReference>
<proteinExistence type="predicted"/>
<comment type="caution">
    <text evidence="2">The sequence shown here is derived from an EMBL/GenBank/DDBJ whole genome shotgun (WGS) entry which is preliminary data.</text>
</comment>
<evidence type="ECO:0000313" key="2">
    <source>
        <dbReference type="EMBL" id="GEP31314.1"/>
    </source>
</evidence>
<gene>
    <name evidence="2" type="ORF">TPL01_24520</name>
</gene>
<protein>
    <recommendedName>
        <fullName evidence="4">Methyltransferase type 11 domain-containing protein</fullName>
    </recommendedName>
</protein>
<dbReference type="CDD" id="cd02440">
    <property type="entry name" value="AdoMet_MTases"/>
    <property type="match status" value="1"/>
</dbReference>
<dbReference type="GO" id="GO:0016740">
    <property type="term" value="F:transferase activity"/>
    <property type="evidence" value="ECO:0007669"/>
    <property type="project" value="UniProtKB-KW"/>
</dbReference>
<sequence>MPAEADLAKLYTDYYTHQASLPNSVRNPLGRFLDRVRASHLHARFGYAPLSASWINKLLGLFAYIHPAWKENLEASVFYLSAQRGGRLLEVGCGSGATLQSMEQKGWSVTGLDFDEDAVKNARSKGLDVRHGQLSAQEFADESFDAVVMSHVIEHVPSPGALLGECRRVLKKGGVLVALTPNADSRGHGHYRRNWRGLEPPRHLQVFTARSLASMAYGADYDTVESFTSMQGAIYIWHASAEIAKDGRHDMNAEVGLHRRILLQITGLVIGWLHVLLPGRGEVAVIVCRK</sequence>
<dbReference type="AlphaFoldDB" id="A0A512LA09"/>
<dbReference type="InterPro" id="IPR029063">
    <property type="entry name" value="SAM-dependent_MTases_sf"/>
</dbReference>
<evidence type="ECO:0000313" key="3">
    <source>
        <dbReference type="Proteomes" id="UP000321337"/>
    </source>
</evidence>
<dbReference type="Gene3D" id="3.40.50.150">
    <property type="entry name" value="Vaccinia Virus protein VP39"/>
    <property type="match status" value="1"/>
</dbReference>
<dbReference type="EMBL" id="BKAD01000028">
    <property type="protein sequence ID" value="GEP31314.1"/>
    <property type="molecule type" value="Genomic_DNA"/>
</dbReference>